<reference evidence="4 5" key="1">
    <citation type="submission" date="2015-04" db="EMBL/GenBank/DDBJ databases">
        <authorList>
            <person name="Hodson T.S."/>
            <person name="Hyde J.R."/>
            <person name="Schouten J.T."/>
            <person name="Crockett J.T."/>
            <person name="Smith T.A."/>
            <person name="Merrill B.D."/>
            <person name="Crook M.B."/>
            <person name="Griffitts J.S."/>
            <person name="Burnett S.H."/>
            <person name="Grose J.H."/>
            <person name="Breakwell D.P."/>
        </authorList>
    </citation>
    <scope>NUCLEOTIDE SEQUENCE [LARGE SCALE GENOMIC DNA]</scope>
</reference>
<dbReference type="CDD" id="cd18809">
    <property type="entry name" value="SF1_C_RecD"/>
    <property type="match status" value="1"/>
</dbReference>
<dbReference type="OrthoDB" id="5394at10239"/>
<dbReference type="EMBL" id="KR052482">
    <property type="protein sequence ID" value="AKF13553.1"/>
    <property type="molecule type" value="Genomic_DNA"/>
</dbReference>
<evidence type="ECO:0000313" key="4">
    <source>
        <dbReference type="EMBL" id="AKF13553.1"/>
    </source>
</evidence>
<dbReference type="PANTHER" id="PTHR43788:SF6">
    <property type="entry name" value="DNA HELICASE B"/>
    <property type="match status" value="1"/>
</dbReference>
<accession>A0A0F6SJ43</accession>
<dbReference type="RefSeq" id="YP_009212530.1">
    <property type="nucleotide sequence ID" value="NC_028945.1"/>
</dbReference>
<name>A0A0F6SJ43_9CAUD</name>
<dbReference type="Pfam" id="PF13604">
    <property type="entry name" value="AAA_30"/>
    <property type="match status" value="1"/>
</dbReference>
<keyword evidence="5" id="KW-1185">Reference proteome</keyword>
<dbReference type="GO" id="GO:0005524">
    <property type="term" value="F:ATP binding"/>
    <property type="evidence" value="ECO:0007669"/>
    <property type="project" value="UniProtKB-KW"/>
</dbReference>
<dbReference type="InterPro" id="IPR027417">
    <property type="entry name" value="P-loop_NTPase"/>
</dbReference>
<gene>
    <name evidence="4" type="ORF">PHIN3_290</name>
</gene>
<dbReference type="Proteomes" id="UP000202958">
    <property type="component" value="Segment"/>
</dbReference>
<organism evidence="4 5">
    <name type="scientific">Sinorhizobium phage phiN3</name>
    <dbReference type="NCBI Taxonomy" id="1647405"/>
    <lineage>
        <taxon>Viruses</taxon>
        <taxon>Duplodnaviria</taxon>
        <taxon>Heunggongvirae</taxon>
        <taxon>Uroviricota</taxon>
        <taxon>Caudoviricetes</taxon>
        <taxon>Emdodecavirus</taxon>
        <taxon>Emdodecavirus N3</taxon>
    </lineage>
</organism>
<evidence type="ECO:0000256" key="1">
    <source>
        <dbReference type="ARBA" id="ARBA00022741"/>
    </source>
</evidence>
<protein>
    <submittedName>
        <fullName evidence="4">Exodeoxyribonuclease V protein subunit alpha</fullName>
    </submittedName>
</protein>
<keyword evidence="2" id="KW-0067">ATP-binding</keyword>
<keyword evidence="1" id="KW-0547">Nucleotide-binding</keyword>
<evidence type="ECO:0000256" key="2">
    <source>
        <dbReference type="ARBA" id="ARBA00022840"/>
    </source>
</evidence>
<dbReference type="Gene3D" id="3.40.50.300">
    <property type="entry name" value="P-loop containing nucleotide triphosphate hydrolases"/>
    <property type="match status" value="2"/>
</dbReference>
<proteinExistence type="predicted"/>
<dbReference type="SUPFAM" id="SSF52540">
    <property type="entry name" value="P-loop containing nucleoside triphosphate hydrolases"/>
    <property type="match status" value="1"/>
</dbReference>
<dbReference type="GO" id="GO:0003678">
    <property type="term" value="F:DNA helicase activity"/>
    <property type="evidence" value="ECO:0007669"/>
    <property type="project" value="UniProtKB-ARBA"/>
</dbReference>
<evidence type="ECO:0000259" key="3">
    <source>
        <dbReference type="Pfam" id="PF13538"/>
    </source>
</evidence>
<dbReference type="InterPro" id="IPR027785">
    <property type="entry name" value="UvrD-like_helicase_C"/>
</dbReference>
<dbReference type="KEGG" id="vg:26639025"/>
<evidence type="ECO:0000313" key="5">
    <source>
        <dbReference type="Proteomes" id="UP000202958"/>
    </source>
</evidence>
<dbReference type="PANTHER" id="PTHR43788">
    <property type="entry name" value="DNA2/NAM7 HELICASE FAMILY MEMBER"/>
    <property type="match status" value="1"/>
</dbReference>
<dbReference type="Pfam" id="PF13538">
    <property type="entry name" value="UvrD_C_2"/>
    <property type="match status" value="1"/>
</dbReference>
<dbReference type="GeneID" id="26639025"/>
<dbReference type="InterPro" id="IPR050534">
    <property type="entry name" value="Coronavir_polyprotein_1ab"/>
</dbReference>
<feature type="domain" description="UvrD-like helicase C-terminal" evidence="3">
    <location>
        <begin position="361"/>
        <end position="412"/>
    </location>
</feature>
<sequence length="414" mass="47291">MTFELTTHQQEAADLTKQWFKDKEHHYENPIFRLFGYAGTGKTTITNKIIEQLDLTMGEDVKFAAYTGKAAMVMRRNLLPASTIHSMIYHVVEADEKAVEKLRQQLHDPYVSEFERGRIRAELNEISKPRFQLRERGDPSLKGVKLLVLDECSMVNAEMLLDLFTFEIPMLVLGDPGQLPPIEGRSPLTDVRPDAMLTEIHRQAEGNPIIYLATRARKGYDLKFGEYANSRVISKRSLTQGMMKSFDQILVGKNTTRREINERMRDIRGFTGRYPQVGEKLICLRNNPEFGLFNGMICYVEEVGFGDKLSIELKIRRETDAEGDPPTSVYALRAHFDMYDNEHAMDNVKLGDRLSVNEFDYGYAITVHKAQGSAWDNVCLIDDGMFAGWGKQGDRERWLYTAISRAAERVTVAV</sequence>